<organism evidence="5">
    <name type="scientific">mine drainage metagenome</name>
    <dbReference type="NCBI Taxonomy" id="410659"/>
    <lineage>
        <taxon>unclassified sequences</taxon>
        <taxon>metagenomes</taxon>
        <taxon>ecological metagenomes</taxon>
    </lineage>
</organism>
<accession>A0A1J5R5E6</accession>
<keyword evidence="3" id="KW-0949">S-adenosyl-L-methionine</keyword>
<dbReference type="Gene3D" id="3.40.50.150">
    <property type="entry name" value="Vaccinia Virus protein VP39"/>
    <property type="match status" value="1"/>
</dbReference>
<gene>
    <name evidence="5" type="primary">bioC_16</name>
    <name evidence="5" type="ORF">GALL_308790</name>
</gene>
<dbReference type="EMBL" id="MLJW01000431">
    <property type="protein sequence ID" value="OIQ87271.1"/>
    <property type="molecule type" value="Genomic_DNA"/>
</dbReference>
<evidence type="ECO:0000256" key="2">
    <source>
        <dbReference type="ARBA" id="ARBA00022679"/>
    </source>
</evidence>
<dbReference type="EC" id="2.1.1.197" evidence="5"/>
<sequence length="251" mass="27120">MSEQRRKERIAGAFSASAGAYDAVADVQWMVSDRLAQRIAAAPPPAPARILEIGCGTGFLSARLKELYPEAQLTLTDISASMLERCRTRLGDGPLYRVLDGERPEELEGGFDLIASSLAVQWFVDLGDGLARLSRLLAPNGRLVFATLGAKTFREWRQAHTALKLDCGTPTYPAPEELPWPPGLSHAVADELLLHPYADGADFVRSLKALGAGEPAPGHQPLSPGAFRRLLASLSGEFSATYHLLYGEIRA</sequence>
<dbReference type="PANTHER" id="PTHR43464:SF19">
    <property type="entry name" value="UBIQUINONE BIOSYNTHESIS O-METHYLTRANSFERASE, MITOCHONDRIAL"/>
    <property type="match status" value="1"/>
</dbReference>
<dbReference type="AlphaFoldDB" id="A0A1J5R5E6"/>
<protein>
    <submittedName>
        <fullName evidence="5">Malonyl-[acyl-carrier protein] O-methyltransferase</fullName>
        <ecNumber evidence="5">2.1.1.197</ecNumber>
    </submittedName>
</protein>
<comment type="caution">
    <text evidence="5">The sequence shown here is derived from an EMBL/GenBank/DDBJ whole genome shotgun (WGS) entry which is preliminary data.</text>
</comment>
<dbReference type="GO" id="GO:0032259">
    <property type="term" value="P:methylation"/>
    <property type="evidence" value="ECO:0007669"/>
    <property type="project" value="UniProtKB-KW"/>
</dbReference>
<dbReference type="Pfam" id="PF08242">
    <property type="entry name" value="Methyltransf_12"/>
    <property type="match status" value="1"/>
</dbReference>
<keyword evidence="2 5" id="KW-0808">Transferase</keyword>
<dbReference type="SUPFAM" id="SSF53335">
    <property type="entry name" value="S-adenosyl-L-methionine-dependent methyltransferases"/>
    <property type="match status" value="1"/>
</dbReference>
<dbReference type="InterPro" id="IPR013217">
    <property type="entry name" value="Methyltransf_12"/>
</dbReference>
<keyword evidence="1 5" id="KW-0489">Methyltransferase</keyword>
<dbReference type="PANTHER" id="PTHR43464">
    <property type="entry name" value="METHYLTRANSFERASE"/>
    <property type="match status" value="1"/>
</dbReference>
<evidence type="ECO:0000313" key="5">
    <source>
        <dbReference type="EMBL" id="OIQ87271.1"/>
    </source>
</evidence>
<feature type="domain" description="Methyltransferase type 12" evidence="4">
    <location>
        <begin position="51"/>
        <end position="143"/>
    </location>
</feature>
<evidence type="ECO:0000259" key="4">
    <source>
        <dbReference type="Pfam" id="PF08242"/>
    </source>
</evidence>
<proteinExistence type="predicted"/>
<dbReference type="InterPro" id="IPR029063">
    <property type="entry name" value="SAM-dependent_MTases_sf"/>
</dbReference>
<dbReference type="CDD" id="cd02440">
    <property type="entry name" value="AdoMet_MTases"/>
    <property type="match status" value="1"/>
</dbReference>
<dbReference type="GO" id="GO:0102130">
    <property type="term" value="F:malonyl-CoA methyltransferase activity"/>
    <property type="evidence" value="ECO:0007669"/>
    <property type="project" value="UniProtKB-EC"/>
</dbReference>
<name>A0A1J5R5E6_9ZZZZ</name>
<reference evidence="5" key="1">
    <citation type="submission" date="2016-10" db="EMBL/GenBank/DDBJ databases">
        <title>Sequence of Gallionella enrichment culture.</title>
        <authorList>
            <person name="Poehlein A."/>
            <person name="Muehling M."/>
            <person name="Daniel R."/>
        </authorList>
    </citation>
    <scope>NUCLEOTIDE SEQUENCE</scope>
</reference>
<evidence type="ECO:0000256" key="3">
    <source>
        <dbReference type="ARBA" id="ARBA00022691"/>
    </source>
</evidence>
<evidence type="ECO:0000256" key="1">
    <source>
        <dbReference type="ARBA" id="ARBA00022603"/>
    </source>
</evidence>